<feature type="transmembrane region" description="Helical" evidence="10">
    <location>
        <begin position="28"/>
        <end position="47"/>
    </location>
</feature>
<dbReference type="PIRSF" id="PIRSF004793">
    <property type="entry name" value="UCP004793"/>
    <property type="match status" value="1"/>
</dbReference>
<dbReference type="Gene3D" id="3.40.1700.10">
    <property type="entry name" value="DNA integrity scanning protein, DisA, N-terminal domain"/>
    <property type="match status" value="1"/>
</dbReference>
<organism evidence="12">
    <name type="scientific">Thermosulfidibacter takaii</name>
    <dbReference type="NCBI Taxonomy" id="412593"/>
    <lineage>
        <taxon>Bacteria</taxon>
        <taxon>Pseudomonadati</taxon>
        <taxon>Thermosulfidibacterota</taxon>
        <taxon>Thermosulfidibacteria</taxon>
        <taxon>Thermosulfidibacterales</taxon>
        <taxon>Thermosulfidibacteraceae</taxon>
    </lineage>
</organism>
<dbReference type="InterPro" id="IPR003390">
    <property type="entry name" value="DNA_integrity_scan_DisA_N"/>
</dbReference>
<dbReference type="NCBIfam" id="TIGR00159">
    <property type="entry name" value="diadenylate cyclase CdaA"/>
    <property type="match status" value="1"/>
</dbReference>
<proteinExistence type="inferred from homology"/>
<dbReference type="InterPro" id="IPR036888">
    <property type="entry name" value="DNA_integrity_DisA_N_sf"/>
</dbReference>
<gene>
    <name evidence="10" type="primary">dacA</name>
    <name evidence="12" type="ORF">ENF32_04975</name>
</gene>
<comment type="catalytic activity">
    <reaction evidence="1 10">
        <text>2 ATP = 3',3'-c-di-AMP + 2 diphosphate</text>
        <dbReference type="Rhea" id="RHEA:35655"/>
        <dbReference type="ChEBI" id="CHEBI:30616"/>
        <dbReference type="ChEBI" id="CHEBI:33019"/>
        <dbReference type="ChEBI" id="CHEBI:71500"/>
        <dbReference type="EC" id="2.7.7.85"/>
    </reaction>
</comment>
<name>A0A7C0U6R4_9BACT</name>
<reference evidence="12" key="1">
    <citation type="journal article" date="2020" name="mSystems">
        <title>Genome- and Community-Level Interaction Insights into Carbon Utilization and Element Cycling Functions of Hydrothermarchaeota in Hydrothermal Sediment.</title>
        <authorList>
            <person name="Zhou Z."/>
            <person name="Liu Y."/>
            <person name="Xu W."/>
            <person name="Pan J."/>
            <person name="Luo Z.H."/>
            <person name="Li M."/>
        </authorList>
    </citation>
    <scope>NUCLEOTIDE SEQUENCE [LARGE SCALE GENOMIC DNA]</scope>
    <source>
        <strain evidence="12">HyVt-115</strain>
    </source>
</reference>
<dbReference type="GO" id="GO:0006171">
    <property type="term" value="P:cAMP biosynthetic process"/>
    <property type="evidence" value="ECO:0007669"/>
    <property type="project" value="InterPro"/>
</dbReference>
<dbReference type="HAMAP" id="MF_01499">
    <property type="entry name" value="DacA"/>
    <property type="match status" value="1"/>
</dbReference>
<dbReference type="Pfam" id="PF19293">
    <property type="entry name" value="CdaA_N"/>
    <property type="match status" value="1"/>
</dbReference>
<feature type="transmembrane region" description="Helical" evidence="10">
    <location>
        <begin position="53"/>
        <end position="72"/>
    </location>
</feature>
<feature type="domain" description="DAC" evidence="11">
    <location>
        <begin position="73"/>
        <end position="229"/>
    </location>
</feature>
<evidence type="ECO:0000259" key="11">
    <source>
        <dbReference type="PROSITE" id="PS51794"/>
    </source>
</evidence>
<dbReference type="Pfam" id="PF02457">
    <property type="entry name" value="DAC"/>
    <property type="match status" value="1"/>
</dbReference>
<evidence type="ECO:0000256" key="8">
    <source>
        <dbReference type="ARBA" id="ARBA00022989"/>
    </source>
</evidence>
<keyword evidence="7 10" id="KW-0067">ATP-binding</keyword>
<dbReference type="InterPro" id="IPR034701">
    <property type="entry name" value="CdaA"/>
</dbReference>
<evidence type="ECO:0000256" key="4">
    <source>
        <dbReference type="ARBA" id="ARBA00022692"/>
    </source>
</evidence>
<dbReference type="PANTHER" id="PTHR34185">
    <property type="entry name" value="DIADENYLATE CYCLASE"/>
    <property type="match status" value="1"/>
</dbReference>
<keyword evidence="3 10" id="KW-0808">Transferase</keyword>
<comment type="caution">
    <text evidence="12">The sequence shown here is derived from an EMBL/GenBank/DDBJ whole genome shotgun (WGS) entry which is preliminary data.</text>
</comment>
<dbReference type="GO" id="GO:0004016">
    <property type="term" value="F:adenylate cyclase activity"/>
    <property type="evidence" value="ECO:0007669"/>
    <property type="project" value="UniProtKB-UniRule"/>
</dbReference>
<evidence type="ECO:0000256" key="1">
    <source>
        <dbReference type="ARBA" id="ARBA00000877"/>
    </source>
</evidence>
<dbReference type="EMBL" id="DQWS01000184">
    <property type="protein sequence ID" value="HDD53402.1"/>
    <property type="molecule type" value="Genomic_DNA"/>
</dbReference>
<comment type="subunit">
    <text evidence="10">Probably a homodimer.</text>
</comment>
<keyword evidence="9 10" id="KW-0472">Membrane</keyword>
<protein>
    <recommendedName>
        <fullName evidence="10">Diadenylate cyclase</fullName>
        <shortName evidence="10">DAC</shortName>
        <ecNumber evidence="10">2.7.7.85</ecNumber>
    </recommendedName>
    <alternativeName>
        <fullName evidence="10">Cyclic-di-AMP synthase</fullName>
        <shortName evidence="10">c-di-AMP synthase</shortName>
    </alternativeName>
</protein>
<evidence type="ECO:0000256" key="7">
    <source>
        <dbReference type="ARBA" id="ARBA00022840"/>
    </source>
</evidence>
<dbReference type="InterPro" id="IPR045585">
    <property type="entry name" value="CdaA_N"/>
</dbReference>
<keyword evidence="5 10" id="KW-0548">Nucleotidyltransferase</keyword>
<dbReference type="AlphaFoldDB" id="A0A7C0U6R4"/>
<keyword evidence="8 10" id="KW-1133">Transmembrane helix</keyword>
<dbReference type="PANTHER" id="PTHR34185:SF1">
    <property type="entry name" value="DIADENYLATE CYCLASE"/>
    <property type="match status" value="1"/>
</dbReference>
<evidence type="ECO:0000256" key="10">
    <source>
        <dbReference type="HAMAP-Rule" id="MF_01499"/>
    </source>
</evidence>
<feature type="transmembrane region" description="Helical" evidence="10">
    <location>
        <begin position="6"/>
        <end position="23"/>
    </location>
</feature>
<keyword evidence="4 10" id="KW-0812">Transmembrane</keyword>
<dbReference type="Proteomes" id="UP000885690">
    <property type="component" value="Unassembled WGS sequence"/>
</dbReference>
<evidence type="ECO:0000256" key="2">
    <source>
        <dbReference type="ARBA" id="ARBA00022475"/>
    </source>
</evidence>
<dbReference type="PROSITE" id="PS51794">
    <property type="entry name" value="DAC"/>
    <property type="match status" value="1"/>
</dbReference>
<sequence length="258" mass="29018">MRWQDVLDIFVVAFVIYHFILMLKGTRAFRMLVGLVVIVLVTILSQWLKLQTLNWLFSNFWQMGIIILVILFQPELRKALAQVGTTPFYLGATVREEMVLREIVDASYYLATKKIGALIVLEREMGLKNYIDSGIRINADVTKELLISIFLPYSPLHDGAVIIRYDRVVAAGCLLPLSTDPRISKVLGTRHRAALGLSEETDAVVVVVSEERGSISVAIGGKLTRELDKESLFRVLANLFLKGTKGRGRSLWAWGERA</sequence>
<keyword evidence="6 10" id="KW-0547">Nucleotide-binding</keyword>
<comment type="function">
    <text evidence="10">Catalyzes the condensation of 2 ATP molecules into cyclic di-AMP (c-di-AMP), a second messenger used to regulate differing processes in different bacteria.</text>
</comment>
<dbReference type="GO" id="GO:0106408">
    <property type="term" value="F:diadenylate cyclase activity"/>
    <property type="evidence" value="ECO:0007669"/>
    <property type="project" value="UniProtKB-EC"/>
</dbReference>
<accession>A0A7C0U6R4</accession>
<dbReference type="GO" id="GO:0005524">
    <property type="term" value="F:ATP binding"/>
    <property type="evidence" value="ECO:0007669"/>
    <property type="project" value="UniProtKB-UniRule"/>
</dbReference>
<evidence type="ECO:0000256" key="6">
    <source>
        <dbReference type="ARBA" id="ARBA00022741"/>
    </source>
</evidence>
<evidence type="ECO:0000256" key="3">
    <source>
        <dbReference type="ARBA" id="ARBA00022679"/>
    </source>
</evidence>
<dbReference type="SUPFAM" id="SSF143597">
    <property type="entry name" value="YojJ-like"/>
    <property type="match status" value="1"/>
</dbReference>
<comment type="caution">
    <text evidence="10">Lacks conserved residue(s) required for the propagation of feature annotation.</text>
</comment>
<evidence type="ECO:0000256" key="9">
    <source>
        <dbReference type="ARBA" id="ARBA00023136"/>
    </source>
</evidence>
<comment type="similarity">
    <text evidence="10">Belongs to the adenylate cyclase family. DacA/CdaA subfamily.</text>
</comment>
<dbReference type="EC" id="2.7.7.85" evidence="10"/>
<dbReference type="InterPro" id="IPR050338">
    <property type="entry name" value="DisA"/>
</dbReference>
<evidence type="ECO:0000313" key="12">
    <source>
        <dbReference type="EMBL" id="HDD53402.1"/>
    </source>
</evidence>
<evidence type="ECO:0000256" key="5">
    <source>
        <dbReference type="ARBA" id="ARBA00022695"/>
    </source>
</evidence>
<keyword evidence="2 10" id="KW-1003">Cell membrane</keyword>
<dbReference type="FunFam" id="3.40.1700.10:FF:000002">
    <property type="entry name" value="Diadenylate cyclase"/>
    <property type="match status" value="1"/>
</dbReference>
<dbReference type="InterPro" id="IPR014046">
    <property type="entry name" value="C-di-AMP_synthase"/>
</dbReference>